<gene>
    <name evidence="1" type="ORF">DP114_01290</name>
</gene>
<protein>
    <submittedName>
        <fullName evidence="1">Uncharacterized protein</fullName>
    </submittedName>
</protein>
<dbReference type="Proteomes" id="UP000503129">
    <property type="component" value="Chromosome"/>
</dbReference>
<dbReference type="AlphaFoldDB" id="A0A856M6D7"/>
<sequence>MLFEIFFNKYYKQISLSLLPEYKKTLGKIYIKDIQKTLQKIQDYNNQAAFEHLTHIQESFENRYQLTFKPISFSEELVRKKIRAEVEPEWSSFFKTVLVLIDNHDFYKAIESIFQRNFDGIVKATEVLARDSWLIVDVQKFCSEAENVGKAKEKLVQNLRFLSQESASNLFESYYSKIRSLQSDIENYSYQTLQELRQAKEVLSFQVEKLLYEEQNIQSKYEQFFLYYRLRIAKQVDPVCDQLRLFSFRSQKFRSEFLEALIGLEHSHPEDLASTKELLDNQFESLLQELKQMLAVEQANEKSRAAIKHLGEHSKFSFFQEVAEEAQQSALSAIGSTVRDIAVFPVMVERIDKVEKDFRNQINTLLETERRYLKIRKDTLSSVSSNLKFSIGFLNLDSERLDEIFLPNSSYRLLTAQLNSYDVEASKATLSQLTADGTLLSIGDLGNPKREPINVSTEIILSKLAEVLAQKSKELGVCDLVGFIPVMFDEQERIDVPSILFFCRKPQETRPELTGLLEVRQQGKLLYIRKLSCILPLPSRVLNELLETYKAAFRANSRNVTQLIADDFLANKLKVDFQGQMAQAMTQAKQKLKSGYLDDLKQEIINLAANNAIETNSFLKTIDNLIIEALDSLVHGEVDKPNIW</sequence>
<name>A0A856M6D7_9CYAN</name>
<accession>A0A856M6D7</accession>
<proteinExistence type="predicted"/>
<dbReference type="RefSeq" id="WP_169266975.1">
    <property type="nucleotide sequence ID" value="NZ_CAWOXK010000001.1"/>
</dbReference>
<evidence type="ECO:0000313" key="1">
    <source>
        <dbReference type="EMBL" id="QDL06725.1"/>
    </source>
</evidence>
<reference evidence="1 2" key="1">
    <citation type="submission" date="2018-06" db="EMBL/GenBank/DDBJ databases">
        <title>Comparative genomics of Brasilonema spp. strains.</title>
        <authorList>
            <person name="Alvarenga D.O."/>
            <person name="Fiore M.F."/>
            <person name="Varani A.M."/>
        </authorList>
    </citation>
    <scope>NUCLEOTIDE SEQUENCE [LARGE SCALE GENOMIC DNA]</scope>
    <source>
        <strain evidence="1 2">CENA114</strain>
    </source>
</reference>
<evidence type="ECO:0000313" key="2">
    <source>
        <dbReference type="Proteomes" id="UP000503129"/>
    </source>
</evidence>
<dbReference type="KEGG" id="bsen:DP114_01290"/>
<dbReference type="EMBL" id="CP030118">
    <property type="protein sequence ID" value="QDL06725.1"/>
    <property type="molecule type" value="Genomic_DNA"/>
</dbReference>
<organism evidence="1 2">
    <name type="scientific">Brasilonema sennae CENA114</name>
    <dbReference type="NCBI Taxonomy" id="415709"/>
    <lineage>
        <taxon>Bacteria</taxon>
        <taxon>Bacillati</taxon>
        <taxon>Cyanobacteriota</taxon>
        <taxon>Cyanophyceae</taxon>
        <taxon>Nostocales</taxon>
        <taxon>Scytonemataceae</taxon>
        <taxon>Brasilonema</taxon>
        <taxon>Bromeliae group (in: Brasilonema)</taxon>
    </lineage>
</organism>
<keyword evidence="2" id="KW-1185">Reference proteome</keyword>